<evidence type="ECO:0000313" key="6">
    <source>
        <dbReference type="Proteomes" id="UP001610728"/>
    </source>
</evidence>
<dbReference type="RefSeq" id="XP_070860538.1">
    <property type="nucleotide sequence ID" value="XM_071000505.1"/>
</dbReference>
<keyword evidence="3 5" id="KW-0378">Hydrolase</keyword>
<dbReference type="GO" id="GO:0016787">
    <property type="term" value="F:hydrolase activity"/>
    <property type="evidence" value="ECO:0007669"/>
    <property type="project" value="UniProtKB-KW"/>
</dbReference>
<proteinExistence type="predicted"/>
<protein>
    <recommendedName>
        <fullName evidence="2">3-hydroxyisobutyryl-CoA hydrolase</fullName>
        <ecNumber evidence="2">3.1.2.4</ecNumber>
    </recommendedName>
</protein>
<dbReference type="EC" id="3.1.2.4" evidence="2"/>
<dbReference type="SUPFAM" id="SSF52096">
    <property type="entry name" value="ClpP/crotonase"/>
    <property type="match status" value="1"/>
</dbReference>
<dbReference type="InterPro" id="IPR032259">
    <property type="entry name" value="HIBYL-CoA-H"/>
</dbReference>
<dbReference type="CDD" id="cd06558">
    <property type="entry name" value="crotonase-like"/>
    <property type="match status" value="1"/>
</dbReference>
<evidence type="ECO:0000256" key="1">
    <source>
        <dbReference type="ARBA" id="ARBA00001709"/>
    </source>
</evidence>
<evidence type="ECO:0000313" key="5">
    <source>
        <dbReference type="EMBL" id="KAL2889358.1"/>
    </source>
</evidence>
<accession>A0ABR4MM35</accession>
<keyword evidence="6" id="KW-1185">Reference proteome</keyword>
<dbReference type="PANTHER" id="PTHR43176:SF3">
    <property type="entry name" value="3-HYDROXYISOBUTYRYL-COA HYDROLASE, MITOCHONDRIAL"/>
    <property type="match status" value="1"/>
</dbReference>
<evidence type="ECO:0000256" key="2">
    <source>
        <dbReference type="ARBA" id="ARBA00011915"/>
    </source>
</evidence>
<name>A0ABR4MM35_9PEZI</name>
<organism evidence="5 6">
    <name type="scientific">Ceratocystis lukuohia</name>
    <dbReference type="NCBI Taxonomy" id="2019550"/>
    <lineage>
        <taxon>Eukaryota</taxon>
        <taxon>Fungi</taxon>
        <taxon>Dikarya</taxon>
        <taxon>Ascomycota</taxon>
        <taxon>Pezizomycotina</taxon>
        <taxon>Sordariomycetes</taxon>
        <taxon>Hypocreomycetidae</taxon>
        <taxon>Microascales</taxon>
        <taxon>Ceratocystidaceae</taxon>
        <taxon>Ceratocystis</taxon>
    </lineage>
</organism>
<dbReference type="Proteomes" id="UP001610728">
    <property type="component" value="Unassembled WGS sequence"/>
</dbReference>
<dbReference type="PANTHER" id="PTHR43176">
    <property type="entry name" value="3-HYDROXYISOBUTYRYL-COA HYDROLASE-RELATED"/>
    <property type="match status" value="1"/>
</dbReference>
<evidence type="ECO:0000259" key="4">
    <source>
        <dbReference type="Pfam" id="PF16113"/>
    </source>
</evidence>
<sequence>MFLKLLGSRAGYSAVRSAHLTSTFCNMPLKAKVMGQTASYSQKVTIYIIPSGVLLRDGAGTDQDQPSGVTLRSMQANLLHHIQYKNIDMEILDDFAASIKKDPEDVIFNSIYGLRTIELNRPQKLNALGANMINKILPRMVEWERSDMANVVVLKGSGKALCSGGDVTNMVEQLQTGSSESVESAINFFRKEYQLDHYIATYQKPMVSFMDGITMGGGVGLSVHSPLRIATERTIFAMPETKIGLFPDVGASFFLPRMNGAIGTYLALTSESLKGANVFYSGIATHYLDSTMLPSLEARLAELRFKDYDSLATRLSLISRTIDEFSTGLPHEDFVLSGELRNAIDRCFSGNSVAEIIAALMNETGPTQDWAQSTLRSLYERSPTSVHVALRQMRISKSWSIAETFQREHAMASKFVQSHDFVEGVDALLISKRTPVWKPESLEAIAESKEDVSSKYFMTTDKKMPLVTARDYHEYPHAKLGVPTEKEVRELIETTDLTIDEVIDTLFKSRNRRQGIKTVLKDIIARRVISDEHNRAQWVEP</sequence>
<comment type="catalytic activity">
    <reaction evidence="1">
        <text>3-hydroxy-2-methylpropanoyl-CoA + H2O = 3-hydroxy-2-methylpropanoate + CoA + H(+)</text>
        <dbReference type="Rhea" id="RHEA:20888"/>
        <dbReference type="ChEBI" id="CHEBI:11805"/>
        <dbReference type="ChEBI" id="CHEBI:15377"/>
        <dbReference type="ChEBI" id="CHEBI:15378"/>
        <dbReference type="ChEBI" id="CHEBI:57287"/>
        <dbReference type="ChEBI" id="CHEBI:57340"/>
        <dbReference type="EC" id="3.1.2.4"/>
    </reaction>
</comment>
<dbReference type="NCBIfam" id="NF004127">
    <property type="entry name" value="PRK05617.1"/>
    <property type="match status" value="1"/>
</dbReference>
<evidence type="ECO:0000256" key="3">
    <source>
        <dbReference type="ARBA" id="ARBA00022801"/>
    </source>
</evidence>
<dbReference type="PROSITE" id="PS00166">
    <property type="entry name" value="ENOYL_COA_HYDRATASE"/>
    <property type="match status" value="1"/>
</dbReference>
<reference evidence="5 6" key="1">
    <citation type="submission" date="2020-05" db="EMBL/GenBank/DDBJ databases">
        <title>Ceratocystis lukuohia genome.</title>
        <authorList>
            <person name="Harrington T.C."/>
            <person name="Kim K."/>
            <person name="Mayers C.G."/>
        </authorList>
    </citation>
    <scope>NUCLEOTIDE SEQUENCE [LARGE SCALE GENOMIC DNA]</scope>
    <source>
        <strain evidence="5 6">C4212</strain>
    </source>
</reference>
<dbReference type="InterPro" id="IPR018376">
    <property type="entry name" value="Enoyl-CoA_hyd/isom_CS"/>
</dbReference>
<dbReference type="InterPro" id="IPR029045">
    <property type="entry name" value="ClpP/crotonase-like_dom_sf"/>
</dbReference>
<dbReference type="Pfam" id="PF16113">
    <property type="entry name" value="ECH_2"/>
    <property type="match status" value="1"/>
</dbReference>
<gene>
    <name evidence="5" type="ORF">HOO65_030859</name>
</gene>
<dbReference type="GeneID" id="98117676"/>
<feature type="domain" description="Enoyl-CoA hydratase/isomerase" evidence="4">
    <location>
        <begin position="115"/>
        <end position="449"/>
    </location>
</feature>
<dbReference type="Gene3D" id="3.90.226.10">
    <property type="entry name" value="2-enoyl-CoA Hydratase, Chain A, domain 1"/>
    <property type="match status" value="1"/>
</dbReference>
<dbReference type="InterPro" id="IPR045004">
    <property type="entry name" value="ECH_dom"/>
</dbReference>
<dbReference type="EMBL" id="JABSNW010000003">
    <property type="protein sequence ID" value="KAL2889358.1"/>
    <property type="molecule type" value="Genomic_DNA"/>
</dbReference>
<comment type="caution">
    <text evidence="5">The sequence shown here is derived from an EMBL/GenBank/DDBJ whole genome shotgun (WGS) entry which is preliminary data.</text>
</comment>